<dbReference type="AlphaFoldDB" id="A0A151TY30"/>
<dbReference type="PANTHER" id="PTHR24326">
    <property type="entry name" value="HOMEOBOX-LEUCINE ZIPPER PROTEIN"/>
    <property type="match status" value="1"/>
</dbReference>
<dbReference type="GO" id="GO:0000981">
    <property type="term" value="F:DNA-binding transcription factor activity, RNA polymerase II-specific"/>
    <property type="evidence" value="ECO:0007669"/>
    <property type="project" value="UniProtKB-UniRule"/>
</dbReference>
<dbReference type="OMA" id="KAANSME"/>
<keyword evidence="2 10" id="KW-0805">Transcription regulation</keyword>
<accession>A0A151TY30</accession>
<evidence type="ECO:0000256" key="6">
    <source>
        <dbReference type="ARBA" id="ARBA00023242"/>
    </source>
</evidence>
<keyword evidence="6 8" id="KW-0539">Nucleus</keyword>
<gene>
    <name evidence="13" type="ORF">KK1_011262</name>
</gene>
<evidence type="ECO:0000256" key="10">
    <source>
        <dbReference type="RuleBase" id="RU369038"/>
    </source>
</evidence>
<evidence type="ECO:0000313" key="14">
    <source>
        <dbReference type="Proteomes" id="UP000075243"/>
    </source>
</evidence>
<dbReference type="PRINTS" id="PR00031">
    <property type="entry name" value="HTHREPRESSR"/>
</dbReference>
<dbReference type="SUPFAM" id="SSF46689">
    <property type="entry name" value="Homeodomain-like"/>
    <property type="match status" value="1"/>
</dbReference>
<name>A0A151TY30_CAJCA</name>
<evidence type="ECO:0000256" key="8">
    <source>
        <dbReference type="PROSITE-ProRule" id="PRU00108"/>
    </source>
</evidence>
<evidence type="ECO:0000256" key="4">
    <source>
        <dbReference type="ARBA" id="ARBA00023155"/>
    </source>
</evidence>
<dbReference type="Gramene" id="C.cajan_10940.t">
    <property type="protein sequence ID" value="C.cajan_10940.t"/>
    <property type="gene ID" value="C.cajan_10940"/>
</dbReference>
<dbReference type="InterPro" id="IPR001356">
    <property type="entry name" value="HD"/>
</dbReference>
<evidence type="ECO:0000256" key="5">
    <source>
        <dbReference type="ARBA" id="ARBA00023163"/>
    </source>
</evidence>
<dbReference type="PROSITE" id="PS50071">
    <property type="entry name" value="HOMEOBOX_2"/>
    <property type="match status" value="1"/>
</dbReference>
<dbReference type="GO" id="GO:0045893">
    <property type="term" value="P:positive regulation of DNA-templated transcription"/>
    <property type="evidence" value="ECO:0007669"/>
    <property type="project" value="TreeGrafter"/>
</dbReference>
<dbReference type="InterPro" id="IPR017970">
    <property type="entry name" value="Homeobox_CS"/>
</dbReference>
<feature type="DNA-binding region" description="Homeobox" evidence="8">
    <location>
        <begin position="3"/>
        <end position="42"/>
    </location>
</feature>
<dbReference type="Proteomes" id="UP000075243">
    <property type="component" value="Chromosome 3"/>
</dbReference>
<evidence type="ECO:0000256" key="7">
    <source>
        <dbReference type="ARBA" id="ARBA00025748"/>
    </source>
</evidence>
<evidence type="ECO:0000313" key="13">
    <source>
        <dbReference type="EMBL" id="KYP71977.1"/>
    </source>
</evidence>
<keyword evidence="4 8" id="KW-0371">Homeobox</keyword>
<organism evidence="13 14">
    <name type="scientific">Cajanus cajan</name>
    <name type="common">Pigeon pea</name>
    <name type="synonym">Cajanus indicus</name>
    <dbReference type="NCBI Taxonomy" id="3821"/>
    <lineage>
        <taxon>Eukaryota</taxon>
        <taxon>Viridiplantae</taxon>
        <taxon>Streptophyta</taxon>
        <taxon>Embryophyta</taxon>
        <taxon>Tracheophyta</taxon>
        <taxon>Spermatophyta</taxon>
        <taxon>Magnoliopsida</taxon>
        <taxon>eudicotyledons</taxon>
        <taxon>Gunneridae</taxon>
        <taxon>Pentapetalae</taxon>
        <taxon>rosids</taxon>
        <taxon>fabids</taxon>
        <taxon>Fabales</taxon>
        <taxon>Fabaceae</taxon>
        <taxon>Papilionoideae</taxon>
        <taxon>50 kb inversion clade</taxon>
        <taxon>NPAAA clade</taxon>
        <taxon>indigoferoid/millettioid clade</taxon>
        <taxon>Phaseoleae</taxon>
        <taxon>Cajanus</taxon>
    </lineage>
</organism>
<proteinExistence type="inferred from homology"/>
<evidence type="ECO:0000256" key="9">
    <source>
        <dbReference type="RuleBase" id="RU000682"/>
    </source>
</evidence>
<dbReference type="Pfam" id="PF00046">
    <property type="entry name" value="Homeodomain"/>
    <property type="match status" value="1"/>
</dbReference>
<evidence type="ECO:0000256" key="1">
    <source>
        <dbReference type="ARBA" id="ARBA00004123"/>
    </source>
</evidence>
<dbReference type="InterPro" id="IPR003106">
    <property type="entry name" value="Leu_zip_homeo"/>
</dbReference>
<dbReference type="EMBL" id="CM003605">
    <property type="protein sequence ID" value="KYP71977.1"/>
    <property type="molecule type" value="Genomic_DNA"/>
</dbReference>
<comment type="subcellular location">
    <subcellularLocation>
        <location evidence="1 8 9">Nucleus</location>
    </subcellularLocation>
</comment>
<evidence type="ECO:0000256" key="11">
    <source>
        <dbReference type="SAM" id="MobiDB-lite"/>
    </source>
</evidence>
<dbReference type="PROSITE" id="PS00027">
    <property type="entry name" value="HOMEOBOX_1"/>
    <property type="match status" value="1"/>
</dbReference>
<keyword evidence="3 8" id="KW-0238">DNA-binding</keyword>
<dbReference type="InterPro" id="IPR000047">
    <property type="entry name" value="HTH_motif"/>
</dbReference>
<feature type="domain" description="Homeobox" evidence="12">
    <location>
        <begin position="1"/>
        <end position="41"/>
    </location>
</feature>
<dbReference type="STRING" id="3821.A0A151TY30"/>
<dbReference type="Gene3D" id="1.10.10.60">
    <property type="entry name" value="Homeodomain-like"/>
    <property type="match status" value="1"/>
</dbReference>
<evidence type="ECO:0000259" key="12">
    <source>
        <dbReference type="PROSITE" id="PS50071"/>
    </source>
</evidence>
<keyword evidence="5 10" id="KW-0804">Transcription</keyword>
<evidence type="ECO:0000256" key="2">
    <source>
        <dbReference type="ARBA" id="ARBA00023015"/>
    </source>
</evidence>
<protein>
    <recommendedName>
        <fullName evidence="10">Homeobox-leucine zipper protein</fullName>
    </recommendedName>
    <alternativeName>
        <fullName evidence="10">HD-ZIP protein</fullName>
    </alternativeName>
    <alternativeName>
        <fullName evidence="10">Homeodomain transcription factor</fullName>
    </alternativeName>
</protein>
<comment type="function">
    <text evidence="10">Transcription factor.</text>
</comment>
<evidence type="ECO:0000256" key="3">
    <source>
        <dbReference type="ARBA" id="ARBA00023125"/>
    </source>
</evidence>
<dbReference type="Pfam" id="PF02183">
    <property type="entry name" value="HALZ"/>
    <property type="match status" value="1"/>
</dbReference>
<dbReference type="GO" id="GO:0005634">
    <property type="term" value="C:nucleus"/>
    <property type="evidence" value="ECO:0007669"/>
    <property type="project" value="UniProtKB-SubCell"/>
</dbReference>
<sequence length="189" mass="21932">MFERDSRLEPSKKLQVAKELGLQPRQVAIWFQNKRARWKSKKLQRDYTILRANYNSLASHFDLLNKEHQALLIQLQELNDEIHKSLEHAESCTTGKKMESERENGDMMKSEQEVKQSKRSEDNIVGSVNVLSEDDSGIKAEQHFGVEDEPAAVNVVHHAIAAEDWCVFDYDDILGQSTSSDYQWWDFYS</sequence>
<reference evidence="13 14" key="1">
    <citation type="journal article" date="2012" name="Nat. Biotechnol.">
        <title>Draft genome sequence of pigeonpea (Cajanus cajan), an orphan legume crop of resource-poor farmers.</title>
        <authorList>
            <person name="Varshney R.K."/>
            <person name="Chen W."/>
            <person name="Li Y."/>
            <person name="Bharti A.K."/>
            <person name="Saxena R.K."/>
            <person name="Schlueter J.A."/>
            <person name="Donoghue M.T."/>
            <person name="Azam S."/>
            <person name="Fan G."/>
            <person name="Whaley A.M."/>
            <person name="Farmer A.D."/>
            <person name="Sheridan J."/>
            <person name="Iwata A."/>
            <person name="Tuteja R."/>
            <person name="Penmetsa R.V."/>
            <person name="Wu W."/>
            <person name="Upadhyaya H.D."/>
            <person name="Yang S.P."/>
            <person name="Shah T."/>
            <person name="Saxena K.B."/>
            <person name="Michael T."/>
            <person name="McCombie W.R."/>
            <person name="Yang B."/>
            <person name="Zhang G."/>
            <person name="Yang H."/>
            <person name="Wang J."/>
            <person name="Spillane C."/>
            <person name="Cook D.R."/>
            <person name="May G.D."/>
            <person name="Xu X."/>
            <person name="Jackson S.A."/>
        </authorList>
    </citation>
    <scope>NUCLEOTIDE SEQUENCE [LARGE SCALE GENOMIC DNA]</scope>
    <source>
        <strain evidence="14">cv. Asha</strain>
    </source>
</reference>
<dbReference type="CDD" id="cd00086">
    <property type="entry name" value="homeodomain"/>
    <property type="match status" value="1"/>
</dbReference>
<comment type="similarity">
    <text evidence="7 10">Belongs to the HD-ZIP homeobox family. Class I subfamily.</text>
</comment>
<dbReference type="InterPro" id="IPR045224">
    <property type="entry name" value="HDZip_class_I_plant"/>
</dbReference>
<dbReference type="PANTHER" id="PTHR24326:SF604">
    <property type="entry name" value="HOMEOBOX-LEUCINE ZIPPER PROTEIN ATHB-7"/>
    <property type="match status" value="1"/>
</dbReference>
<dbReference type="GO" id="GO:0043565">
    <property type="term" value="F:sequence-specific DNA binding"/>
    <property type="evidence" value="ECO:0007669"/>
    <property type="project" value="InterPro"/>
</dbReference>
<dbReference type="InterPro" id="IPR009057">
    <property type="entry name" value="Homeodomain-like_sf"/>
</dbReference>
<feature type="region of interest" description="Disordered" evidence="11">
    <location>
        <begin position="90"/>
        <end position="120"/>
    </location>
</feature>
<dbReference type="SMART" id="SM00389">
    <property type="entry name" value="HOX"/>
    <property type="match status" value="1"/>
</dbReference>
<keyword evidence="14" id="KW-1185">Reference proteome</keyword>